<dbReference type="EMBL" id="CAJNOW010014337">
    <property type="protein sequence ID" value="CAF1632100.1"/>
    <property type="molecule type" value="Genomic_DNA"/>
</dbReference>
<dbReference type="AlphaFoldDB" id="A0A816CV93"/>
<accession>A0A816CV93</accession>
<dbReference type="EMBL" id="CAJNOV010018934">
    <property type="protein sequence ID" value="CAF1625941.1"/>
    <property type="molecule type" value="Genomic_DNA"/>
</dbReference>
<evidence type="ECO:0000313" key="5">
    <source>
        <dbReference type="Proteomes" id="UP000663855"/>
    </source>
</evidence>
<feature type="transmembrane region" description="Helical" evidence="1">
    <location>
        <begin position="38"/>
        <end position="57"/>
    </location>
</feature>
<proteinExistence type="predicted"/>
<feature type="transmembrane region" description="Helical" evidence="1">
    <location>
        <begin position="63"/>
        <end position="82"/>
    </location>
</feature>
<evidence type="ECO:0000313" key="3">
    <source>
        <dbReference type="EMBL" id="CAF1632100.1"/>
    </source>
</evidence>
<keyword evidence="1" id="KW-0472">Membrane</keyword>
<evidence type="ECO:0000313" key="2">
    <source>
        <dbReference type="EMBL" id="CAF1625941.1"/>
    </source>
</evidence>
<evidence type="ECO:0000256" key="1">
    <source>
        <dbReference type="SAM" id="Phobius"/>
    </source>
</evidence>
<keyword evidence="1" id="KW-1133">Transmembrane helix</keyword>
<name>A0A816CV93_9BILA</name>
<comment type="caution">
    <text evidence="2">The sequence shown here is derived from an EMBL/GenBank/DDBJ whole genome shotgun (WGS) entry which is preliminary data.</text>
</comment>
<dbReference type="Proteomes" id="UP000681967">
    <property type="component" value="Unassembled WGS sequence"/>
</dbReference>
<dbReference type="EMBL" id="CAJOBH010020197">
    <property type="protein sequence ID" value="CAF4216971.1"/>
    <property type="molecule type" value="Genomic_DNA"/>
</dbReference>
<feature type="transmembrane region" description="Helical" evidence="1">
    <location>
        <begin position="94"/>
        <end position="120"/>
    </location>
</feature>
<sequence>MQYSKKNENVAAIASPGIMVSQPLPLNKDPEIRETRKLILLILGVCIALSVFGTTGSKYSGRQAGIGQSLASLLLYSFAYLVTYRYSSTGLRALAWISIFGLVSTGIGLVVLMIFDFLTLTASTANANGQLILAGLSLDLVFLVIISIIAFVLQIMIIKLAFKLARLIGAKKSLFFQQL</sequence>
<protein>
    <submittedName>
        <fullName evidence="2">Uncharacterized protein</fullName>
    </submittedName>
</protein>
<keyword evidence="1" id="KW-0812">Transmembrane</keyword>
<dbReference type="Proteomes" id="UP000663834">
    <property type="component" value="Unassembled WGS sequence"/>
</dbReference>
<feature type="transmembrane region" description="Helical" evidence="1">
    <location>
        <begin position="140"/>
        <end position="162"/>
    </location>
</feature>
<dbReference type="OrthoDB" id="10067142at2759"/>
<evidence type="ECO:0000313" key="4">
    <source>
        <dbReference type="EMBL" id="CAF4216971.1"/>
    </source>
</evidence>
<gene>
    <name evidence="4" type="ORF">BYL167_LOCUS24224</name>
    <name evidence="2" type="ORF">CJN711_LOCUS38665</name>
    <name evidence="3" type="ORF">KQP761_LOCUS26419</name>
</gene>
<reference evidence="2" key="1">
    <citation type="submission" date="2021-02" db="EMBL/GenBank/DDBJ databases">
        <authorList>
            <person name="Nowell W R."/>
        </authorList>
    </citation>
    <scope>NUCLEOTIDE SEQUENCE</scope>
</reference>
<organism evidence="2 5">
    <name type="scientific">Rotaria magnacalcarata</name>
    <dbReference type="NCBI Taxonomy" id="392030"/>
    <lineage>
        <taxon>Eukaryota</taxon>
        <taxon>Metazoa</taxon>
        <taxon>Spiralia</taxon>
        <taxon>Gnathifera</taxon>
        <taxon>Rotifera</taxon>
        <taxon>Eurotatoria</taxon>
        <taxon>Bdelloidea</taxon>
        <taxon>Philodinida</taxon>
        <taxon>Philodinidae</taxon>
        <taxon>Rotaria</taxon>
    </lineage>
</organism>
<dbReference type="Proteomes" id="UP000663855">
    <property type="component" value="Unassembled WGS sequence"/>
</dbReference>